<dbReference type="InterPro" id="IPR020846">
    <property type="entry name" value="MFS_dom"/>
</dbReference>
<feature type="transmembrane region" description="Helical" evidence="7">
    <location>
        <begin position="428"/>
        <end position="453"/>
    </location>
</feature>
<evidence type="ECO:0000256" key="3">
    <source>
        <dbReference type="ARBA" id="ARBA00022692"/>
    </source>
</evidence>
<protein>
    <recommendedName>
        <fullName evidence="8">Major facilitator superfamily (MFS) profile domain-containing protein</fullName>
    </recommendedName>
</protein>
<dbReference type="InterPro" id="IPR036259">
    <property type="entry name" value="MFS_trans_sf"/>
</dbReference>
<keyword evidence="10" id="KW-1185">Reference proteome</keyword>
<feature type="transmembrane region" description="Helical" evidence="7">
    <location>
        <begin position="395"/>
        <end position="416"/>
    </location>
</feature>
<comment type="caution">
    <text evidence="9">The sequence shown here is derived from an EMBL/GenBank/DDBJ whole genome shotgun (WGS) entry which is preliminary data.</text>
</comment>
<dbReference type="Proteomes" id="UP001303046">
    <property type="component" value="Unassembled WGS sequence"/>
</dbReference>
<evidence type="ECO:0000256" key="4">
    <source>
        <dbReference type="ARBA" id="ARBA00022989"/>
    </source>
</evidence>
<gene>
    <name evidence="9" type="primary">Necator_chrIV.g17244</name>
    <name evidence="9" type="ORF">RB195_003946</name>
</gene>
<evidence type="ECO:0000313" key="10">
    <source>
        <dbReference type="Proteomes" id="UP001303046"/>
    </source>
</evidence>
<accession>A0ABR1DQY4</accession>
<feature type="transmembrane region" description="Helical" evidence="7">
    <location>
        <begin position="92"/>
        <end position="112"/>
    </location>
</feature>
<dbReference type="PANTHER" id="PTHR23506:SF26">
    <property type="entry name" value="MFS-TYPE TRANSPORTER SLC18B1"/>
    <property type="match status" value="1"/>
</dbReference>
<evidence type="ECO:0000256" key="5">
    <source>
        <dbReference type="ARBA" id="ARBA00023136"/>
    </source>
</evidence>
<evidence type="ECO:0000256" key="1">
    <source>
        <dbReference type="ARBA" id="ARBA00004141"/>
    </source>
</evidence>
<feature type="transmembrane region" description="Helical" evidence="7">
    <location>
        <begin position="356"/>
        <end position="374"/>
    </location>
</feature>
<feature type="transmembrane region" description="Helical" evidence="7">
    <location>
        <begin position="258"/>
        <end position="280"/>
    </location>
</feature>
<sequence>MIPESPSSIEEYPSQPQRSDLDNEEIVDVNETQPLLQNSEVEKEKSTFASFTAREWGTLVMLASANLWSIVAFSCIAPFYPMEAKKKGLSDFEIGLTFGIFELIIFLASPIAGKLMPRFGPKNLFTIGLTSTGTIAILFGFIDLIPTRREFFVASLIIRILEGIGEAAFVTSSFTINANCFPGMLSTILGILQTCGGIGFSLGPFLGGILYDIGGFRLPFYSLGIAMLLMAFLSRFLIPKDQGEKSPETHGTTGYRNLLRIPTVWLMMLALFNVAISTSFVNPAMAGHLESFHLSAPVIGLLFLLSGVFYSVTAPLNGMLVDRYKYQLGGMVIAPVAIIISLSLNGPSPLLPLTKSLPLIIVAQIIFGSGLSTLQIPTYRNTLEAAEKAGFQDGTATYGLVSGLFEAVFSFGAFLGPTVGGLIQQHYGFAWTITVIAAFHLCFLMIFSIFYAYKKCKRKADESCA</sequence>
<feature type="transmembrane region" description="Helical" evidence="7">
    <location>
        <begin position="124"/>
        <end position="145"/>
    </location>
</feature>
<comment type="subcellular location">
    <subcellularLocation>
        <location evidence="1">Membrane</location>
        <topology evidence="1">Multi-pass membrane protein</topology>
    </subcellularLocation>
</comment>
<keyword evidence="2" id="KW-0813">Transport</keyword>
<proteinExistence type="predicted"/>
<name>A0ABR1DQY4_NECAM</name>
<keyword evidence="5 7" id="KW-0472">Membrane</keyword>
<evidence type="ECO:0000256" key="2">
    <source>
        <dbReference type="ARBA" id="ARBA00022448"/>
    </source>
</evidence>
<feature type="domain" description="Major facilitator superfamily (MFS) profile" evidence="8">
    <location>
        <begin position="58"/>
        <end position="455"/>
    </location>
</feature>
<feature type="transmembrane region" description="Helical" evidence="7">
    <location>
        <begin position="183"/>
        <end position="206"/>
    </location>
</feature>
<dbReference type="SUPFAM" id="SSF103473">
    <property type="entry name" value="MFS general substrate transporter"/>
    <property type="match status" value="1"/>
</dbReference>
<feature type="transmembrane region" description="Helical" evidence="7">
    <location>
        <begin position="151"/>
        <end position="171"/>
    </location>
</feature>
<dbReference type="PANTHER" id="PTHR23506">
    <property type="entry name" value="GH10249P"/>
    <property type="match status" value="1"/>
</dbReference>
<feature type="transmembrane region" description="Helical" evidence="7">
    <location>
        <begin position="218"/>
        <end position="238"/>
    </location>
</feature>
<feature type="region of interest" description="Disordered" evidence="6">
    <location>
        <begin position="1"/>
        <end position="24"/>
    </location>
</feature>
<feature type="transmembrane region" description="Helical" evidence="7">
    <location>
        <begin position="324"/>
        <end position="344"/>
    </location>
</feature>
<dbReference type="Gene3D" id="1.20.1250.20">
    <property type="entry name" value="MFS general substrate transporter like domains"/>
    <property type="match status" value="2"/>
</dbReference>
<dbReference type="Pfam" id="PF07690">
    <property type="entry name" value="MFS_1"/>
    <property type="match status" value="1"/>
</dbReference>
<dbReference type="InterPro" id="IPR011701">
    <property type="entry name" value="MFS"/>
</dbReference>
<organism evidence="9 10">
    <name type="scientific">Necator americanus</name>
    <name type="common">Human hookworm</name>
    <dbReference type="NCBI Taxonomy" id="51031"/>
    <lineage>
        <taxon>Eukaryota</taxon>
        <taxon>Metazoa</taxon>
        <taxon>Ecdysozoa</taxon>
        <taxon>Nematoda</taxon>
        <taxon>Chromadorea</taxon>
        <taxon>Rhabditida</taxon>
        <taxon>Rhabditina</taxon>
        <taxon>Rhabditomorpha</taxon>
        <taxon>Strongyloidea</taxon>
        <taxon>Ancylostomatidae</taxon>
        <taxon>Bunostominae</taxon>
        <taxon>Necator</taxon>
    </lineage>
</organism>
<evidence type="ECO:0000256" key="7">
    <source>
        <dbReference type="SAM" id="Phobius"/>
    </source>
</evidence>
<feature type="transmembrane region" description="Helical" evidence="7">
    <location>
        <begin position="292"/>
        <end position="312"/>
    </location>
</feature>
<evidence type="ECO:0000256" key="6">
    <source>
        <dbReference type="SAM" id="MobiDB-lite"/>
    </source>
</evidence>
<keyword evidence="3 7" id="KW-0812">Transmembrane</keyword>
<evidence type="ECO:0000259" key="8">
    <source>
        <dbReference type="PROSITE" id="PS50850"/>
    </source>
</evidence>
<reference evidence="9 10" key="1">
    <citation type="submission" date="2023-08" db="EMBL/GenBank/DDBJ databases">
        <title>A Necator americanus chromosomal reference genome.</title>
        <authorList>
            <person name="Ilik V."/>
            <person name="Petrzelkova K.J."/>
            <person name="Pardy F."/>
            <person name="Fuh T."/>
            <person name="Niatou-Singa F.S."/>
            <person name="Gouil Q."/>
            <person name="Baker L."/>
            <person name="Ritchie M.E."/>
            <person name="Jex A.R."/>
            <person name="Gazzola D."/>
            <person name="Li H."/>
            <person name="Toshio Fujiwara R."/>
            <person name="Zhan B."/>
            <person name="Aroian R.V."/>
            <person name="Pafco B."/>
            <person name="Schwarz E.M."/>
        </authorList>
    </citation>
    <scope>NUCLEOTIDE SEQUENCE [LARGE SCALE GENOMIC DNA]</scope>
    <source>
        <strain evidence="9 10">Aroian</strain>
        <tissue evidence="9">Whole animal</tissue>
    </source>
</reference>
<feature type="transmembrane region" description="Helical" evidence="7">
    <location>
        <begin position="59"/>
        <end position="80"/>
    </location>
</feature>
<keyword evidence="4 7" id="KW-1133">Transmembrane helix</keyword>
<evidence type="ECO:0000313" key="9">
    <source>
        <dbReference type="EMBL" id="KAK6752852.1"/>
    </source>
</evidence>
<dbReference type="EMBL" id="JAVFWL010000004">
    <property type="protein sequence ID" value="KAK6752852.1"/>
    <property type="molecule type" value="Genomic_DNA"/>
</dbReference>
<feature type="compositionally biased region" description="Low complexity" evidence="6">
    <location>
        <begin position="1"/>
        <end position="17"/>
    </location>
</feature>
<dbReference type="PROSITE" id="PS50850">
    <property type="entry name" value="MFS"/>
    <property type="match status" value="1"/>
</dbReference>
<dbReference type="InterPro" id="IPR050930">
    <property type="entry name" value="MFS_Vesicular_Transporter"/>
</dbReference>